<proteinExistence type="predicted"/>
<dbReference type="EMBL" id="JACIFV010000008">
    <property type="protein sequence ID" value="MBB4192533.1"/>
    <property type="molecule type" value="Genomic_DNA"/>
</dbReference>
<keyword evidence="1" id="KW-0812">Transmembrane</keyword>
<evidence type="ECO:0000313" key="3">
    <source>
        <dbReference type="Proteomes" id="UP000524492"/>
    </source>
</evidence>
<accession>A0A7W6MGZ9</accession>
<keyword evidence="1" id="KW-1133">Transmembrane helix</keyword>
<evidence type="ECO:0000256" key="1">
    <source>
        <dbReference type="SAM" id="Phobius"/>
    </source>
</evidence>
<comment type="caution">
    <text evidence="2">The sequence shown here is derived from an EMBL/GenBank/DDBJ whole genome shotgun (WGS) entry which is preliminary data.</text>
</comment>
<name>A0A7W6MGZ9_9HYPH</name>
<evidence type="ECO:0000313" key="2">
    <source>
        <dbReference type="EMBL" id="MBB4192533.1"/>
    </source>
</evidence>
<feature type="transmembrane region" description="Helical" evidence="1">
    <location>
        <begin position="6"/>
        <end position="25"/>
    </location>
</feature>
<reference evidence="2 3" key="1">
    <citation type="submission" date="2020-08" db="EMBL/GenBank/DDBJ databases">
        <title>Genomic Encyclopedia of Type Strains, Phase IV (KMG-V): Genome sequencing to study the core and pangenomes of soil and plant-associated prokaryotes.</title>
        <authorList>
            <person name="Whitman W."/>
        </authorList>
    </citation>
    <scope>NUCLEOTIDE SEQUENCE [LARGE SCALE GENOMIC DNA]</scope>
    <source>
        <strain evidence="2 3">SEMIA 4074</strain>
    </source>
</reference>
<gene>
    <name evidence="2" type="ORF">GGD53_002691</name>
</gene>
<sequence>MKSGYSLAQIGLHWLVAFMVPVQYLTGGSIERIHHAVHMG</sequence>
<keyword evidence="3" id="KW-1185">Reference proteome</keyword>
<dbReference type="Proteomes" id="UP000524492">
    <property type="component" value="Unassembled WGS sequence"/>
</dbReference>
<protein>
    <submittedName>
        <fullName evidence="2">Cytochrome b561</fullName>
    </submittedName>
</protein>
<dbReference type="AlphaFoldDB" id="A0A7W6MGZ9"/>
<organism evidence="2 3">
    <name type="scientific">Rhizobium aethiopicum</name>
    <dbReference type="NCBI Taxonomy" id="1138170"/>
    <lineage>
        <taxon>Bacteria</taxon>
        <taxon>Pseudomonadati</taxon>
        <taxon>Pseudomonadota</taxon>
        <taxon>Alphaproteobacteria</taxon>
        <taxon>Hyphomicrobiales</taxon>
        <taxon>Rhizobiaceae</taxon>
        <taxon>Rhizobium/Agrobacterium group</taxon>
        <taxon>Rhizobium</taxon>
    </lineage>
</organism>
<keyword evidence="1" id="KW-0472">Membrane</keyword>